<dbReference type="AlphaFoldDB" id="A0A085WQR9"/>
<protein>
    <submittedName>
        <fullName evidence="1">Uncharacterized protein</fullName>
    </submittedName>
</protein>
<accession>A0A085WQR9</accession>
<sequence>MYYTPDGKYKISKLTDVTKSNAFGKKVNCLIPSKVEDRDYPSDSIKYVFLLHSHPYDTPISEDDILFLEREGERHGFDPETQDRKKLRISIVAFFSHDDGAPACDGFYIYSAQTTRIFKWTRTQGHLACEQTHVVDWRDYDNFDLSITSSVAPCPGKGTP</sequence>
<proteinExistence type="predicted"/>
<evidence type="ECO:0000313" key="2">
    <source>
        <dbReference type="Proteomes" id="UP000028725"/>
    </source>
</evidence>
<gene>
    <name evidence="1" type="ORF">DB31_5074</name>
</gene>
<evidence type="ECO:0000313" key="1">
    <source>
        <dbReference type="EMBL" id="KFE70032.1"/>
    </source>
</evidence>
<keyword evidence="2" id="KW-1185">Reference proteome</keyword>
<reference evidence="1 2" key="1">
    <citation type="submission" date="2014-04" db="EMBL/GenBank/DDBJ databases">
        <title>Genome assembly of Hyalangium minutum DSM 14724.</title>
        <authorList>
            <person name="Sharma G."/>
            <person name="Subramanian S."/>
        </authorList>
    </citation>
    <scope>NUCLEOTIDE SEQUENCE [LARGE SCALE GENOMIC DNA]</scope>
    <source>
        <strain evidence="1 2">DSM 14724</strain>
    </source>
</reference>
<organism evidence="1 2">
    <name type="scientific">Hyalangium minutum</name>
    <dbReference type="NCBI Taxonomy" id="394096"/>
    <lineage>
        <taxon>Bacteria</taxon>
        <taxon>Pseudomonadati</taxon>
        <taxon>Myxococcota</taxon>
        <taxon>Myxococcia</taxon>
        <taxon>Myxococcales</taxon>
        <taxon>Cystobacterineae</taxon>
        <taxon>Archangiaceae</taxon>
        <taxon>Hyalangium</taxon>
    </lineage>
</organism>
<dbReference type="EMBL" id="JMCB01000003">
    <property type="protein sequence ID" value="KFE70032.1"/>
    <property type="molecule type" value="Genomic_DNA"/>
</dbReference>
<dbReference type="Proteomes" id="UP000028725">
    <property type="component" value="Unassembled WGS sequence"/>
</dbReference>
<comment type="caution">
    <text evidence="1">The sequence shown here is derived from an EMBL/GenBank/DDBJ whole genome shotgun (WGS) entry which is preliminary data.</text>
</comment>
<name>A0A085WQR9_9BACT</name>